<dbReference type="EMBL" id="UZAK01036305">
    <property type="protein sequence ID" value="VDP54810.1"/>
    <property type="molecule type" value="Genomic_DNA"/>
</dbReference>
<gene>
    <name evidence="1" type="ORF">SCUD_LOCUS13980</name>
</gene>
<protein>
    <submittedName>
        <fullName evidence="3">DUF1534 domain-containing protein</fullName>
    </submittedName>
</protein>
<organism evidence="3">
    <name type="scientific">Schistosoma curassoni</name>
    <dbReference type="NCBI Taxonomy" id="6186"/>
    <lineage>
        <taxon>Eukaryota</taxon>
        <taxon>Metazoa</taxon>
        <taxon>Spiralia</taxon>
        <taxon>Lophotrochozoa</taxon>
        <taxon>Platyhelminthes</taxon>
        <taxon>Trematoda</taxon>
        <taxon>Digenea</taxon>
        <taxon>Strigeidida</taxon>
        <taxon>Schistosomatoidea</taxon>
        <taxon>Schistosomatidae</taxon>
        <taxon>Schistosoma</taxon>
    </lineage>
</organism>
<name>A0A183KG33_9TREM</name>
<dbReference type="Proteomes" id="UP000279833">
    <property type="component" value="Unassembled WGS sequence"/>
</dbReference>
<reference evidence="3" key="1">
    <citation type="submission" date="2016-06" db="UniProtKB">
        <authorList>
            <consortium name="WormBaseParasite"/>
        </authorList>
    </citation>
    <scope>IDENTIFICATION</scope>
</reference>
<sequence>MIFSKCGASSFAHGSRICLAAIKDCSRNTSARPRLLSGRHAVKCGRRT</sequence>
<dbReference type="AlphaFoldDB" id="A0A183KG33"/>
<proteinExistence type="predicted"/>
<dbReference type="WBParaSite" id="SCUD_0001398301-mRNA-1">
    <property type="protein sequence ID" value="SCUD_0001398301-mRNA-1"/>
    <property type="gene ID" value="SCUD_0001398301"/>
</dbReference>
<evidence type="ECO:0000313" key="3">
    <source>
        <dbReference type="WBParaSite" id="SCUD_0001398301-mRNA-1"/>
    </source>
</evidence>
<reference evidence="1 2" key="2">
    <citation type="submission" date="2018-11" db="EMBL/GenBank/DDBJ databases">
        <authorList>
            <consortium name="Pathogen Informatics"/>
        </authorList>
    </citation>
    <scope>NUCLEOTIDE SEQUENCE [LARGE SCALE GENOMIC DNA]</scope>
    <source>
        <strain evidence="1">Dakar</strain>
        <strain evidence="2">Dakar, Senegal</strain>
    </source>
</reference>
<accession>A0A183KG33</accession>
<evidence type="ECO:0000313" key="2">
    <source>
        <dbReference type="Proteomes" id="UP000279833"/>
    </source>
</evidence>
<keyword evidence="2" id="KW-1185">Reference proteome</keyword>
<evidence type="ECO:0000313" key="1">
    <source>
        <dbReference type="EMBL" id="VDP54810.1"/>
    </source>
</evidence>